<dbReference type="Gene3D" id="3.40.50.880">
    <property type="match status" value="1"/>
</dbReference>
<evidence type="ECO:0000256" key="4">
    <source>
        <dbReference type="ARBA" id="ARBA00022825"/>
    </source>
</evidence>
<dbReference type="Pfam" id="PF03575">
    <property type="entry name" value="Peptidase_S51"/>
    <property type="match status" value="1"/>
</dbReference>
<dbReference type="PANTHER" id="PTHR20842">
    <property type="entry name" value="PROTEASE S51 ALPHA-ASPARTYL DIPEPTIDASE"/>
    <property type="match status" value="1"/>
</dbReference>
<reference evidence="5 6" key="1">
    <citation type="submission" date="2020-05" db="EMBL/GenBank/DDBJ databases">
        <title>Whole genome sequencing and identification of novel metabolites from Paenibacillus alvei strain JR949.</title>
        <authorList>
            <person name="Rajendhran J."/>
            <person name="Sree Pranav P."/>
            <person name="Mahalakshmi B."/>
            <person name="Karthikeyan R."/>
        </authorList>
    </citation>
    <scope>NUCLEOTIDE SEQUENCE [LARGE SCALE GENOMIC DNA]</scope>
    <source>
        <strain evidence="5 6">JR949</strain>
    </source>
</reference>
<keyword evidence="3" id="KW-0378">Hydrolase</keyword>
<proteinExistence type="inferred from homology"/>
<keyword evidence="4" id="KW-0720">Serine protease</keyword>
<dbReference type="CDD" id="cd03146">
    <property type="entry name" value="GAT1_Peptidase_E"/>
    <property type="match status" value="1"/>
</dbReference>
<comment type="caution">
    <text evidence="5">The sequence shown here is derived from an EMBL/GenBank/DDBJ whole genome shotgun (WGS) entry which is preliminary data.</text>
</comment>
<evidence type="ECO:0000256" key="2">
    <source>
        <dbReference type="ARBA" id="ARBA00022670"/>
    </source>
</evidence>
<name>A0AAP7DIX5_PAEAL</name>
<protein>
    <submittedName>
        <fullName evidence="5">Type 1 glutamine amidotransferase-like domain-containing protein</fullName>
    </submittedName>
</protein>
<dbReference type="GO" id="GO:0006508">
    <property type="term" value="P:proteolysis"/>
    <property type="evidence" value="ECO:0007669"/>
    <property type="project" value="UniProtKB-KW"/>
</dbReference>
<dbReference type="GO" id="GO:0008236">
    <property type="term" value="F:serine-type peptidase activity"/>
    <property type="evidence" value="ECO:0007669"/>
    <property type="project" value="UniProtKB-KW"/>
</dbReference>
<dbReference type="SUPFAM" id="SSF52317">
    <property type="entry name" value="Class I glutamine amidotransferase-like"/>
    <property type="match status" value="1"/>
</dbReference>
<dbReference type="PANTHER" id="PTHR20842:SF0">
    <property type="entry name" value="ALPHA-ASPARTYL DIPEPTIDASE"/>
    <property type="match status" value="1"/>
</dbReference>
<dbReference type="RefSeq" id="WP_171417706.1">
    <property type="nucleotide sequence ID" value="NZ_JABFOR010000022.1"/>
</dbReference>
<evidence type="ECO:0000256" key="3">
    <source>
        <dbReference type="ARBA" id="ARBA00022801"/>
    </source>
</evidence>
<comment type="similarity">
    <text evidence="1">Belongs to the peptidase S51 family.</text>
</comment>
<sequence length="252" mass="28331">MGKIVAIGGGEIRFNETLPIDRYIVEFANLKNPKILFIPTASNDAQGYIETIKNVYGEQLGCAVDTLCLVDNELSDETIKDKIFSSNIIYVGGGNTVKMMEIWRANKVDQYLKEAYAHNIVLSGLSAGSICWFLEGHSDSSLETNLYGWWDKEKVIGLGLIPAINCPHYNENGYEKFDDSISHGEGPGIALDNNVAFVIEEDMYKIIKSDIQSKAYLIHNNNGIKNKIELNNCDFRRLSEIFDFSLINRRMS</sequence>
<evidence type="ECO:0000313" key="5">
    <source>
        <dbReference type="EMBL" id="NOJ72188.1"/>
    </source>
</evidence>
<dbReference type="InterPro" id="IPR029062">
    <property type="entry name" value="Class_I_gatase-like"/>
</dbReference>
<dbReference type="AlphaFoldDB" id="A0AAP7DIX5"/>
<keyword evidence="2" id="KW-0645">Protease</keyword>
<evidence type="ECO:0000313" key="6">
    <source>
        <dbReference type="Proteomes" id="UP000552038"/>
    </source>
</evidence>
<dbReference type="EMBL" id="JABFOR010000022">
    <property type="protein sequence ID" value="NOJ72188.1"/>
    <property type="molecule type" value="Genomic_DNA"/>
</dbReference>
<accession>A0AAP7DIX5</accession>
<evidence type="ECO:0000256" key="1">
    <source>
        <dbReference type="ARBA" id="ARBA00006534"/>
    </source>
</evidence>
<keyword evidence="5" id="KW-0315">Glutamine amidotransferase</keyword>
<gene>
    <name evidence="5" type="ORF">HMI46_16680</name>
</gene>
<dbReference type="InterPro" id="IPR005320">
    <property type="entry name" value="Peptidase_S51"/>
</dbReference>
<dbReference type="Proteomes" id="UP000552038">
    <property type="component" value="Unassembled WGS sequence"/>
</dbReference>
<organism evidence="5 6">
    <name type="scientific">Paenibacillus alvei</name>
    <name type="common">Bacillus alvei</name>
    <dbReference type="NCBI Taxonomy" id="44250"/>
    <lineage>
        <taxon>Bacteria</taxon>
        <taxon>Bacillati</taxon>
        <taxon>Bacillota</taxon>
        <taxon>Bacilli</taxon>
        <taxon>Bacillales</taxon>
        <taxon>Paenibacillaceae</taxon>
        <taxon>Paenibacillus</taxon>
    </lineage>
</organism>